<evidence type="ECO:0000313" key="14">
    <source>
        <dbReference type="Proteomes" id="UP001237642"/>
    </source>
</evidence>
<dbReference type="GO" id="GO:0016567">
    <property type="term" value="P:protein ubiquitination"/>
    <property type="evidence" value="ECO:0007669"/>
    <property type="project" value="InterPro"/>
</dbReference>
<evidence type="ECO:0000256" key="6">
    <source>
        <dbReference type="ARBA" id="ARBA00022771"/>
    </source>
</evidence>
<reference evidence="13" key="2">
    <citation type="submission" date="2023-05" db="EMBL/GenBank/DDBJ databases">
        <authorList>
            <person name="Schelkunov M.I."/>
        </authorList>
    </citation>
    <scope>NUCLEOTIDE SEQUENCE</scope>
    <source>
        <strain evidence="13">Hsosn_3</strain>
        <tissue evidence="13">Leaf</tissue>
    </source>
</reference>
<dbReference type="SMART" id="SM00184">
    <property type="entry name" value="RING"/>
    <property type="match status" value="1"/>
</dbReference>
<name>A0AAD8M3L1_9APIA</name>
<reference evidence="13" key="1">
    <citation type="submission" date="2023-02" db="EMBL/GenBank/DDBJ databases">
        <title>Genome of toxic invasive species Heracleum sosnowskyi carries increased number of genes despite the absence of recent whole-genome duplications.</title>
        <authorList>
            <person name="Schelkunov M."/>
            <person name="Shtratnikova V."/>
            <person name="Makarenko M."/>
            <person name="Klepikova A."/>
            <person name="Omelchenko D."/>
            <person name="Novikova G."/>
            <person name="Obukhova E."/>
            <person name="Bogdanov V."/>
            <person name="Penin A."/>
            <person name="Logacheva M."/>
        </authorList>
    </citation>
    <scope>NUCLEOTIDE SEQUENCE</scope>
    <source>
        <strain evidence="13">Hsosn_3</strain>
        <tissue evidence="13">Leaf</tissue>
    </source>
</reference>
<keyword evidence="8" id="KW-0862">Zinc</keyword>
<evidence type="ECO:0000256" key="4">
    <source>
        <dbReference type="ARBA" id="ARBA00022723"/>
    </source>
</evidence>
<keyword evidence="3" id="KW-0808">Transferase</keyword>
<dbReference type="PROSITE" id="PS00518">
    <property type="entry name" value="ZF_RING_1"/>
    <property type="match status" value="1"/>
</dbReference>
<feature type="domain" description="RING-type" evidence="11">
    <location>
        <begin position="117"/>
        <end position="164"/>
    </location>
</feature>
<dbReference type="AlphaFoldDB" id="A0AAD8M3L1"/>
<feature type="region of interest" description="Disordered" evidence="10">
    <location>
        <begin position="16"/>
        <end position="39"/>
    </location>
</feature>
<evidence type="ECO:0000256" key="3">
    <source>
        <dbReference type="ARBA" id="ARBA00022679"/>
    </source>
</evidence>
<proteinExistence type="inferred from homology"/>
<dbReference type="Pfam" id="PF13923">
    <property type="entry name" value="zf-C3HC4_2"/>
    <property type="match status" value="1"/>
</dbReference>
<dbReference type="PROSITE" id="PS50089">
    <property type="entry name" value="ZF_RING_2"/>
    <property type="match status" value="1"/>
</dbReference>
<gene>
    <name evidence="13" type="ORF">POM88_051625</name>
</gene>
<dbReference type="InterPro" id="IPR031127">
    <property type="entry name" value="E3_UB_ligase_RBR"/>
</dbReference>
<evidence type="ECO:0000259" key="12">
    <source>
        <dbReference type="PROSITE" id="PS51873"/>
    </source>
</evidence>
<keyword evidence="4" id="KW-0479">Metal-binding</keyword>
<dbReference type="InterPro" id="IPR013083">
    <property type="entry name" value="Znf_RING/FYVE/PHD"/>
</dbReference>
<dbReference type="PROSITE" id="PS51873">
    <property type="entry name" value="TRIAD"/>
    <property type="match status" value="1"/>
</dbReference>
<keyword evidence="7" id="KW-0833">Ubl conjugation pathway</keyword>
<sequence>MQLGLGLRLRGRLRKNTNSLRSKKRRRRMKQSNKGEKKDVMLDVEEDTEILDAEEICDDTEILDAQEIPDDMVVQLEVSKDKKMKGIVEGCSKLEDMPKYDLSNSKNLYGGASSAGCDVCMAVFSISDFIRSPCNHRFCKDCIETYLLKEIQEDATHVVCPESKCKNVLKPEFCCKLIPEQVFDRWKSELNLASSFGRRKIQCPNPDCLKEFMDDGKGYNIRACPKCCNLICMPCGRVEWHMEEDCGAFWRRKHCFQYGQYGRQYGTRRAGFGRKLEYHLGKYGSNIGRFFEDDDPPEFYQYP</sequence>
<evidence type="ECO:0000313" key="13">
    <source>
        <dbReference type="EMBL" id="KAK1358369.1"/>
    </source>
</evidence>
<comment type="function">
    <text evidence="1">Might act as an E3 ubiquitin-protein ligase, or as part of E3 complex, which accepts ubiquitin from specific E2 ubiquitin-conjugating enzymes and then transfers it to substrates.</text>
</comment>
<protein>
    <submittedName>
        <fullName evidence="13">Uncharacterized protein</fullName>
    </submittedName>
</protein>
<evidence type="ECO:0000256" key="8">
    <source>
        <dbReference type="ARBA" id="ARBA00022833"/>
    </source>
</evidence>
<comment type="similarity">
    <text evidence="2">Belongs to the RBR family. Ariadne subfamily.</text>
</comment>
<dbReference type="Gene3D" id="3.30.40.10">
    <property type="entry name" value="Zinc/RING finger domain, C3HC4 (zinc finger)"/>
    <property type="match status" value="1"/>
</dbReference>
<dbReference type="EMBL" id="JAUIZM010000011">
    <property type="protein sequence ID" value="KAK1358369.1"/>
    <property type="molecule type" value="Genomic_DNA"/>
</dbReference>
<dbReference type="InterPro" id="IPR044066">
    <property type="entry name" value="TRIAD_supradom"/>
</dbReference>
<dbReference type="GO" id="GO:0008270">
    <property type="term" value="F:zinc ion binding"/>
    <property type="evidence" value="ECO:0007669"/>
    <property type="project" value="UniProtKB-KW"/>
</dbReference>
<evidence type="ECO:0000256" key="9">
    <source>
        <dbReference type="PROSITE-ProRule" id="PRU00175"/>
    </source>
</evidence>
<dbReference type="PANTHER" id="PTHR11685">
    <property type="entry name" value="RBR FAMILY RING FINGER AND IBR DOMAIN-CONTAINING"/>
    <property type="match status" value="1"/>
</dbReference>
<keyword evidence="5" id="KW-0677">Repeat</keyword>
<dbReference type="SUPFAM" id="SSF57850">
    <property type="entry name" value="RING/U-box"/>
    <property type="match status" value="1"/>
</dbReference>
<dbReference type="GO" id="GO:0004842">
    <property type="term" value="F:ubiquitin-protein transferase activity"/>
    <property type="evidence" value="ECO:0007669"/>
    <property type="project" value="InterPro"/>
</dbReference>
<evidence type="ECO:0000259" key="11">
    <source>
        <dbReference type="PROSITE" id="PS50089"/>
    </source>
</evidence>
<comment type="caution">
    <text evidence="13">The sequence shown here is derived from an EMBL/GenBank/DDBJ whole genome shotgun (WGS) entry which is preliminary data.</text>
</comment>
<organism evidence="13 14">
    <name type="scientific">Heracleum sosnowskyi</name>
    <dbReference type="NCBI Taxonomy" id="360622"/>
    <lineage>
        <taxon>Eukaryota</taxon>
        <taxon>Viridiplantae</taxon>
        <taxon>Streptophyta</taxon>
        <taxon>Embryophyta</taxon>
        <taxon>Tracheophyta</taxon>
        <taxon>Spermatophyta</taxon>
        <taxon>Magnoliopsida</taxon>
        <taxon>eudicotyledons</taxon>
        <taxon>Gunneridae</taxon>
        <taxon>Pentapetalae</taxon>
        <taxon>asterids</taxon>
        <taxon>campanulids</taxon>
        <taxon>Apiales</taxon>
        <taxon>Apiaceae</taxon>
        <taxon>Apioideae</taxon>
        <taxon>apioid superclade</taxon>
        <taxon>Tordylieae</taxon>
        <taxon>Tordyliinae</taxon>
        <taxon>Heracleum</taxon>
    </lineage>
</organism>
<evidence type="ECO:0000256" key="2">
    <source>
        <dbReference type="ARBA" id="ARBA00005884"/>
    </source>
</evidence>
<dbReference type="InterPro" id="IPR017907">
    <property type="entry name" value="Znf_RING_CS"/>
</dbReference>
<feature type="compositionally biased region" description="Basic residues" evidence="10">
    <location>
        <begin position="16"/>
        <end position="31"/>
    </location>
</feature>
<keyword evidence="6 9" id="KW-0863">Zinc-finger</keyword>
<accession>A0AAD8M3L1</accession>
<dbReference type="InterPro" id="IPR001841">
    <property type="entry name" value="Znf_RING"/>
</dbReference>
<feature type="domain" description="RING-type" evidence="12">
    <location>
        <begin position="113"/>
        <end position="303"/>
    </location>
</feature>
<evidence type="ECO:0000256" key="5">
    <source>
        <dbReference type="ARBA" id="ARBA00022737"/>
    </source>
</evidence>
<keyword evidence="14" id="KW-1185">Reference proteome</keyword>
<evidence type="ECO:0000256" key="7">
    <source>
        <dbReference type="ARBA" id="ARBA00022786"/>
    </source>
</evidence>
<dbReference type="Proteomes" id="UP001237642">
    <property type="component" value="Unassembled WGS sequence"/>
</dbReference>
<evidence type="ECO:0000256" key="1">
    <source>
        <dbReference type="ARBA" id="ARBA00003976"/>
    </source>
</evidence>
<evidence type="ECO:0000256" key="10">
    <source>
        <dbReference type="SAM" id="MobiDB-lite"/>
    </source>
</evidence>